<evidence type="ECO:0000313" key="2">
    <source>
        <dbReference type="EMBL" id="KAK8403063.1"/>
    </source>
</evidence>
<name>A0AAW0USF0_SCYPA</name>
<evidence type="ECO:0000256" key="1">
    <source>
        <dbReference type="SAM" id="MobiDB-lite"/>
    </source>
</evidence>
<comment type="caution">
    <text evidence="2">The sequence shown here is derived from an EMBL/GenBank/DDBJ whole genome shotgun (WGS) entry which is preliminary data.</text>
</comment>
<keyword evidence="3" id="KW-1185">Reference proteome</keyword>
<sequence>MTSACPSVTRPEDHLPTSDAQLLVLQPRRKSEVSVAPTQLDMGSHLGCVIRPESDADTTQSPTPNFFPLFPYYRSNQPPRVGEGGQAEARVMASGVRVLHNAKEQHHNFIATELNETDVAIPPLLSNMPLGPARQEAPELPKRHGRSRRREMVSIAGEEDGW</sequence>
<reference evidence="2 3" key="1">
    <citation type="submission" date="2023-03" db="EMBL/GenBank/DDBJ databases">
        <title>High-quality genome of Scylla paramamosain provides insights in environmental adaptation.</title>
        <authorList>
            <person name="Zhang L."/>
        </authorList>
    </citation>
    <scope>NUCLEOTIDE SEQUENCE [LARGE SCALE GENOMIC DNA]</scope>
    <source>
        <strain evidence="2">LZ_2023a</strain>
        <tissue evidence="2">Muscle</tissue>
    </source>
</reference>
<feature type="region of interest" description="Disordered" evidence="1">
    <location>
        <begin position="129"/>
        <end position="162"/>
    </location>
</feature>
<proteinExistence type="predicted"/>
<dbReference type="EMBL" id="JARAKH010000007">
    <property type="protein sequence ID" value="KAK8403063.1"/>
    <property type="molecule type" value="Genomic_DNA"/>
</dbReference>
<organism evidence="2 3">
    <name type="scientific">Scylla paramamosain</name>
    <name type="common">Mud crab</name>
    <dbReference type="NCBI Taxonomy" id="85552"/>
    <lineage>
        <taxon>Eukaryota</taxon>
        <taxon>Metazoa</taxon>
        <taxon>Ecdysozoa</taxon>
        <taxon>Arthropoda</taxon>
        <taxon>Crustacea</taxon>
        <taxon>Multicrustacea</taxon>
        <taxon>Malacostraca</taxon>
        <taxon>Eumalacostraca</taxon>
        <taxon>Eucarida</taxon>
        <taxon>Decapoda</taxon>
        <taxon>Pleocyemata</taxon>
        <taxon>Brachyura</taxon>
        <taxon>Eubrachyura</taxon>
        <taxon>Portunoidea</taxon>
        <taxon>Portunidae</taxon>
        <taxon>Portuninae</taxon>
        <taxon>Scylla</taxon>
    </lineage>
</organism>
<dbReference type="AlphaFoldDB" id="A0AAW0USF0"/>
<protein>
    <submittedName>
        <fullName evidence="2">Uncharacterized protein</fullName>
    </submittedName>
</protein>
<dbReference type="Proteomes" id="UP001487740">
    <property type="component" value="Unassembled WGS sequence"/>
</dbReference>
<evidence type="ECO:0000313" key="3">
    <source>
        <dbReference type="Proteomes" id="UP001487740"/>
    </source>
</evidence>
<gene>
    <name evidence="2" type="ORF">O3P69_000940</name>
</gene>
<accession>A0AAW0USF0</accession>